<protein>
    <submittedName>
        <fullName evidence="1">Uncharacterized protein</fullName>
    </submittedName>
</protein>
<comment type="caution">
    <text evidence="1">The sequence shown here is derived from an EMBL/GenBank/DDBJ whole genome shotgun (WGS) entry which is preliminary data.</text>
</comment>
<proteinExistence type="predicted"/>
<sequence length="124" mass="13813">MLSITKWPGTIYVRLCFFFHSPSDILLGNPSLSPPSPCWVTDGFSCRRTIAAQAFGCVTFVLAGETKCICGNALVLCKLLCLCCLPFLLCDVPRRKEQILIELNKFSSLTFLWGEQPFTQVQTS</sequence>
<keyword evidence="2" id="KW-1185">Reference proteome</keyword>
<evidence type="ECO:0000313" key="2">
    <source>
        <dbReference type="Proteomes" id="UP001434883"/>
    </source>
</evidence>
<organism evidence="1 2">
    <name type="scientific">Xenoophorus captivus</name>
    <dbReference type="NCBI Taxonomy" id="1517983"/>
    <lineage>
        <taxon>Eukaryota</taxon>
        <taxon>Metazoa</taxon>
        <taxon>Chordata</taxon>
        <taxon>Craniata</taxon>
        <taxon>Vertebrata</taxon>
        <taxon>Euteleostomi</taxon>
        <taxon>Actinopterygii</taxon>
        <taxon>Neopterygii</taxon>
        <taxon>Teleostei</taxon>
        <taxon>Neoteleostei</taxon>
        <taxon>Acanthomorphata</taxon>
        <taxon>Ovalentaria</taxon>
        <taxon>Atherinomorphae</taxon>
        <taxon>Cyprinodontiformes</taxon>
        <taxon>Goodeidae</taxon>
        <taxon>Xenoophorus</taxon>
    </lineage>
</organism>
<evidence type="ECO:0000313" key="1">
    <source>
        <dbReference type="EMBL" id="MEQ2192595.1"/>
    </source>
</evidence>
<gene>
    <name evidence="1" type="ORF">XENOCAPTIV_014055</name>
</gene>
<dbReference type="Proteomes" id="UP001434883">
    <property type="component" value="Unassembled WGS sequence"/>
</dbReference>
<accession>A0ABV0Q9V7</accession>
<name>A0ABV0Q9V7_9TELE</name>
<reference evidence="1 2" key="1">
    <citation type="submission" date="2021-06" db="EMBL/GenBank/DDBJ databases">
        <authorList>
            <person name="Palmer J.M."/>
        </authorList>
    </citation>
    <scope>NUCLEOTIDE SEQUENCE [LARGE SCALE GENOMIC DNA]</scope>
    <source>
        <strain evidence="1 2">XC_2019</strain>
        <tissue evidence="1">Muscle</tissue>
    </source>
</reference>
<dbReference type="EMBL" id="JAHRIN010002920">
    <property type="protein sequence ID" value="MEQ2192595.1"/>
    <property type="molecule type" value="Genomic_DNA"/>
</dbReference>